<dbReference type="SUPFAM" id="SSF55681">
    <property type="entry name" value="Class II aaRS and biotin synthetases"/>
    <property type="match status" value="1"/>
</dbReference>
<feature type="binding site" evidence="10">
    <location>
        <position position="120"/>
    </location>
    <ligand>
        <name>L-histidine</name>
        <dbReference type="ChEBI" id="CHEBI:57595"/>
    </ligand>
</feature>
<comment type="catalytic activity">
    <reaction evidence="8 9">
        <text>tRNA(His) + L-histidine + ATP = L-histidyl-tRNA(His) + AMP + diphosphate + H(+)</text>
        <dbReference type="Rhea" id="RHEA:17313"/>
        <dbReference type="Rhea" id="RHEA-COMP:9665"/>
        <dbReference type="Rhea" id="RHEA-COMP:9689"/>
        <dbReference type="ChEBI" id="CHEBI:15378"/>
        <dbReference type="ChEBI" id="CHEBI:30616"/>
        <dbReference type="ChEBI" id="CHEBI:33019"/>
        <dbReference type="ChEBI" id="CHEBI:57595"/>
        <dbReference type="ChEBI" id="CHEBI:78442"/>
        <dbReference type="ChEBI" id="CHEBI:78527"/>
        <dbReference type="ChEBI" id="CHEBI:456215"/>
        <dbReference type="EC" id="6.1.1.21"/>
    </reaction>
</comment>
<dbReference type="AlphaFoldDB" id="A0A143PP89"/>
<gene>
    <name evidence="9 12" type="primary">hisS</name>
    <name evidence="12" type="ORF">LuPra_03187</name>
</gene>
<dbReference type="Pfam" id="PF03129">
    <property type="entry name" value="HGTP_anticodon"/>
    <property type="match status" value="1"/>
</dbReference>
<dbReference type="Gene3D" id="3.40.50.800">
    <property type="entry name" value="Anticodon-binding domain"/>
    <property type="match status" value="1"/>
</dbReference>
<dbReference type="Pfam" id="PF13393">
    <property type="entry name" value="tRNA-synt_His"/>
    <property type="match status" value="1"/>
</dbReference>
<keyword evidence="7 9" id="KW-0030">Aminoacyl-tRNA synthetase</keyword>
<evidence type="ECO:0000256" key="1">
    <source>
        <dbReference type="ARBA" id="ARBA00008226"/>
    </source>
</evidence>
<reference evidence="12 13" key="1">
    <citation type="journal article" date="2016" name="Genome Announc.">
        <title>First Complete Genome Sequence of a Subdivision 6 Acidobacterium Strain.</title>
        <authorList>
            <person name="Huang S."/>
            <person name="Vieira S."/>
            <person name="Bunk B."/>
            <person name="Riedel T."/>
            <person name="Sproer C."/>
            <person name="Overmann J."/>
        </authorList>
    </citation>
    <scope>NUCLEOTIDE SEQUENCE [LARGE SCALE GENOMIC DNA]</scope>
    <source>
        <strain evidence="13">DSM 100886 HEG_-6_39</strain>
    </source>
</reference>
<dbReference type="InterPro" id="IPR006195">
    <property type="entry name" value="aa-tRNA-synth_II"/>
</dbReference>
<dbReference type="HAMAP" id="MF_00127">
    <property type="entry name" value="His_tRNA_synth"/>
    <property type="match status" value="1"/>
</dbReference>
<keyword evidence="9" id="KW-0963">Cytoplasm</keyword>
<feature type="binding site" evidence="10">
    <location>
        <position position="106"/>
    </location>
    <ligand>
        <name>L-histidine</name>
        <dbReference type="ChEBI" id="CHEBI:57595"/>
    </ligand>
</feature>
<dbReference type="InterPro" id="IPR036621">
    <property type="entry name" value="Anticodon-bd_dom_sf"/>
</dbReference>
<feature type="binding site" evidence="10">
    <location>
        <position position="277"/>
    </location>
    <ligand>
        <name>L-histidine</name>
        <dbReference type="ChEBI" id="CHEBI:57595"/>
    </ligand>
</feature>
<dbReference type="InterPro" id="IPR015807">
    <property type="entry name" value="His-tRNA-ligase"/>
</dbReference>
<evidence type="ECO:0000256" key="7">
    <source>
        <dbReference type="ARBA" id="ARBA00023146"/>
    </source>
</evidence>
<keyword evidence="6 9" id="KW-0648">Protein biosynthesis</keyword>
<dbReference type="EMBL" id="CP015136">
    <property type="protein sequence ID" value="AMY09960.1"/>
    <property type="molecule type" value="Genomic_DNA"/>
</dbReference>
<evidence type="ECO:0000256" key="3">
    <source>
        <dbReference type="ARBA" id="ARBA00022598"/>
    </source>
</evidence>
<feature type="binding site" evidence="10">
    <location>
        <begin position="76"/>
        <end position="78"/>
    </location>
    <ligand>
        <name>L-histidine</name>
        <dbReference type="ChEBI" id="CHEBI:57595"/>
    </ligand>
</feature>
<keyword evidence="13" id="KW-1185">Reference proteome</keyword>
<dbReference type="PIRSF" id="PIRSF001549">
    <property type="entry name" value="His-tRNA_synth"/>
    <property type="match status" value="1"/>
</dbReference>
<sequence length="440" mass="47201">MRDFLPADVRRRTYAIGVIRGVYERYGFEPLETPAVENIETLLGKYGDEGNQLIFKILKRGEHEASGQADLALRYDLTVPLSRVVAEHRSTLPKFFKRYQIQPVWRADRPARGRFREFFQCDVDAMGSTSPVVEAELCAAACEAMQALGFGDAVLRLNHRAVLGGVLEVAGVPTDRHGDALVALDKLDKIGLDGVKVEYEKRGLSPAVADTVLGILGSAAVSGAVAADNAVALDRVEAFVAGHEKAVAGIANIREVLALAARTPAAAQLRVDLSLARGLSYYTGCIMEMTVPDLAGSLGGGGRYDDLVGMFLGQQVPAAGFSLGLERILVVMGERAMFPAHITATAADVLIAQWNAATAGDALALAHELRAGHLRVEVYPDADKLGKQFKYAASTGVPLVVIEGDDERAASELTVKDLRTGDQQRLPRANAANRLREMLG</sequence>
<evidence type="ECO:0000313" key="13">
    <source>
        <dbReference type="Proteomes" id="UP000076079"/>
    </source>
</evidence>
<dbReference type="KEGG" id="abac:LuPra_03187"/>
<protein>
    <recommendedName>
        <fullName evidence="9">Histidine--tRNA ligase</fullName>
        <ecNumber evidence="9">6.1.1.21</ecNumber>
    </recommendedName>
    <alternativeName>
        <fullName evidence="9">Histidyl-tRNA synthetase</fullName>
        <shortName evidence="9">HisRS</shortName>
    </alternativeName>
</protein>
<dbReference type="STRING" id="1855912.LuPra_03187"/>
<dbReference type="SUPFAM" id="SSF52954">
    <property type="entry name" value="Class II aaRS ABD-related"/>
    <property type="match status" value="1"/>
</dbReference>
<dbReference type="InterPro" id="IPR004516">
    <property type="entry name" value="HisRS/HisZ"/>
</dbReference>
<dbReference type="InterPro" id="IPR033656">
    <property type="entry name" value="HisRS_anticodon"/>
</dbReference>
<dbReference type="InterPro" id="IPR004154">
    <property type="entry name" value="Anticodon-bd"/>
</dbReference>
<dbReference type="CDD" id="cd00859">
    <property type="entry name" value="HisRS_anticodon"/>
    <property type="match status" value="1"/>
</dbReference>
<name>A0A143PP89_LUTPR</name>
<dbReference type="InterPro" id="IPR041715">
    <property type="entry name" value="HisRS-like_core"/>
</dbReference>
<reference evidence="13" key="2">
    <citation type="submission" date="2016-04" db="EMBL/GenBank/DDBJ databases">
        <title>First Complete Genome Sequence of a Subdivision 6 Acidobacterium.</title>
        <authorList>
            <person name="Huang S."/>
            <person name="Vieira S."/>
            <person name="Bunk B."/>
            <person name="Riedel T."/>
            <person name="Sproeer C."/>
            <person name="Overmann J."/>
        </authorList>
    </citation>
    <scope>NUCLEOTIDE SEQUENCE [LARGE SCALE GENOMIC DNA]</scope>
    <source>
        <strain evidence="13">DSM 100886 HEG_-6_39</strain>
    </source>
</reference>
<dbReference type="PATRIC" id="fig|1813736.3.peg.3389"/>
<dbReference type="PROSITE" id="PS50862">
    <property type="entry name" value="AA_TRNA_LIGASE_II"/>
    <property type="match status" value="1"/>
</dbReference>
<comment type="similarity">
    <text evidence="1 9">Belongs to the class-II aminoacyl-tRNA synthetase family.</text>
</comment>
<dbReference type="CDD" id="cd00773">
    <property type="entry name" value="HisRS-like_core"/>
    <property type="match status" value="1"/>
</dbReference>
<feature type="domain" description="Aminoacyl-transfer RNA synthetases class-II family profile" evidence="11">
    <location>
        <begin position="24"/>
        <end position="380"/>
    </location>
</feature>
<dbReference type="Proteomes" id="UP000076079">
    <property type="component" value="Chromosome"/>
</dbReference>
<accession>A0A143PP89</accession>
<comment type="subunit">
    <text evidence="2 9">Homodimer.</text>
</comment>
<evidence type="ECO:0000256" key="8">
    <source>
        <dbReference type="ARBA" id="ARBA00047639"/>
    </source>
</evidence>
<dbReference type="InterPro" id="IPR045864">
    <property type="entry name" value="aa-tRNA-synth_II/BPL/LPL"/>
</dbReference>
<evidence type="ECO:0000256" key="9">
    <source>
        <dbReference type="HAMAP-Rule" id="MF_00127"/>
    </source>
</evidence>
<evidence type="ECO:0000256" key="10">
    <source>
        <dbReference type="PIRSR" id="PIRSR001549-1"/>
    </source>
</evidence>
<evidence type="ECO:0000256" key="6">
    <source>
        <dbReference type="ARBA" id="ARBA00022917"/>
    </source>
</evidence>
<dbReference type="PANTHER" id="PTHR11476:SF7">
    <property type="entry name" value="HISTIDINE--TRNA LIGASE"/>
    <property type="match status" value="1"/>
</dbReference>
<comment type="subcellular location">
    <subcellularLocation>
        <location evidence="9">Cytoplasm</location>
    </subcellularLocation>
</comment>
<evidence type="ECO:0000256" key="2">
    <source>
        <dbReference type="ARBA" id="ARBA00011738"/>
    </source>
</evidence>
<organism evidence="12 13">
    <name type="scientific">Luteitalea pratensis</name>
    <dbReference type="NCBI Taxonomy" id="1855912"/>
    <lineage>
        <taxon>Bacteria</taxon>
        <taxon>Pseudomonadati</taxon>
        <taxon>Acidobacteriota</taxon>
        <taxon>Vicinamibacteria</taxon>
        <taxon>Vicinamibacterales</taxon>
        <taxon>Vicinamibacteraceae</taxon>
        <taxon>Luteitalea</taxon>
    </lineage>
</organism>
<dbReference type="EC" id="6.1.1.21" evidence="9"/>
<keyword evidence="5 9" id="KW-0067">ATP-binding</keyword>
<dbReference type="GO" id="GO:0004821">
    <property type="term" value="F:histidine-tRNA ligase activity"/>
    <property type="evidence" value="ECO:0007669"/>
    <property type="project" value="UniProtKB-UniRule"/>
</dbReference>
<dbReference type="GO" id="GO:0006427">
    <property type="term" value="P:histidyl-tRNA aminoacylation"/>
    <property type="evidence" value="ECO:0007669"/>
    <property type="project" value="UniProtKB-UniRule"/>
</dbReference>
<dbReference type="GO" id="GO:0005737">
    <property type="term" value="C:cytoplasm"/>
    <property type="evidence" value="ECO:0007669"/>
    <property type="project" value="UniProtKB-SubCell"/>
</dbReference>
<evidence type="ECO:0000259" key="11">
    <source>
        <dbReference type="PROSITE" id="PS50862"/>
    </source>
</evidence>
<evidence type="ECO:0000256" key="5">
    <source>
        <dbReference type="ARBA" id="ARBA00022840"/>
    </source>
</evidence>
<feature type="binding site" evidence="10">
    <location>
        <position position="124"/>
    </location>
    <ligand>
        <name>L-histidine</name>
        <dbReference type="ChEBI" id="CHEBI:57595"/>
    </ligand>
</feature>
<dbReference type="Gene3D" id="3.30.930.10">
    <property type="entry name" value="Bira Bifunctional Protein, Domain 2"/>
    <property type="match status" value="1"/>
</dbReference>
<evidence type="ECO:0000256" key="4">
    <source>
        <dbReference type="ARBA" id="ARBA00022741"/>
    </source>
</evidence>
<dbReference type="PANTHER" id="PTHR11476">
    <property type="entry name" value="HISTIDYL-TRNA SYNTHETASE"/>
    <property type="match status" value="1"/>
</dbReference>
<evidence type="ECO:0000313" key="12">
    <source>
        <dbReference type="EMBL" id="AMY09960.1"/>
    </source>
</evidence>
<feature type="binding site" evidence="10">
    <location>
        <begin position="281"/>
        <end position="282"/>
    </location>
    <ligand>
        <name>L-histidine</name>
        <dbReference type="ChEBI" id="CHEBI:57595"/>
    </ligand>
</feature>
<keyword evidence="4 9" id="KW-0547">Nucleotide-binding</keyword>
<dbReference type="GO" id="GO:0005524">
    <property type="term" value="F:ATP binding"/>
    <property type="evidence" value="ECO:0007669"/>
    <property type="project" value="UniProtKB-UniRule"/>
</dbReference>
<dbReference type="NCBIfam" id="TIGR00442">
    <property type="entry name" value="hisS"/>
    <property type="match status" value="1"/>
</dbReference>
<proteinExistence type="inferred from homology"/>
<keyword evidence="3 9" id="KW-0436">Ligase</keyword>